<evidence type="ECO:0000313" key="4">
    <source>
        <dbReference type="Proteomes" id="UP001392437"/>
    </source>
</evidence>
<evidence type="ECO:0000256" key="2">
    <source>
        <dbReference type="SAM" id="SignalP"/>
    </source>
</evidence>
<evidence type="ECO:0000256" key="1">
    <source>
        <dbReference type="SAM" id="MobiDB-lite"/>
    </source>
</evidence>
<keyword evidence="4" id="KW-1185">Reference proteome</keyword>
<reference evidence="3 4" key="1">
    <citation type="submission" date="2023-01" db="EMBL/GenBank/DDBJ databases">
        <title>Analysis of 21 Apiospora genomes using comparative genomics revels a genus with tremendous synthesis potential of carbohydrate active enzymes and secondary metabolites.</title>
        <authorList>
            <person name="Sorensen T."/>
        </authorList>
    </citation>
    <scope>NUCLEOTIDE SEQUENCE [LARGE SCALE GENOMIC DNA]</scope>
    <source>
        <strain evidence="3 4">CBS 117206</strain>
    </source>
</reference>
<feature type="chain" id="PRO_5043799560" description="DUF5666 domain-containing protein" evidence="2">
    <location>
        <begin position="19"/>
        <end position="276"/>
    </location>
</feature>
<name>A0AAW0QA79_9PEZI</name>
<proteinExistence type="predicted"/>
<gene>
    <name evidence="3" type="ORF">PG999_010479</name>
</gene>
<accession>A0AAW0QA79</accession>
<protein>
    <recommendedName>
        <fullName evidence="5">DUF5666 domain-containing protein</fullName>
    </recommendedName>
</protein>
<sequence>MKYATALFGLLAATGAFALPAEDVANPNTVTITLRGQRNDVSKTQVDKNGSRTPNGKGRWTSVELASHNIKNDKGQDLRCKIFSEKGKEITVTRGQNVDTTFSDAGKGKWTFKIPRQSQVGKIQCSTKFNAAPGPKEARAESSEEAEVDEVEDVAEESQVEERAEPQVDALAVGPLTVTLRGPSELATQTQLKHKDAKAPTGSRGPYNSVQLKVVSGKKEARCQLIGQNGKAITLVRGKNIDTTFGDGGKGAWAFKDPKTSNVKQIKCDPSFKSRN</sequence>
<evidence type="ECO:0008006" key="5">
    <source>
        <dbReference type="Google" id="ProtNLM"/>
    </source>
</evidence>
<comment type="caution">
    <text evidence="3">The sequence shown here is derived from an EMBL/GenBank/DDBJ whole genome shotgun (WGS) entry which is preliminary data.</text>
</comment>
<keyword evidence="2" id="KW-0732">Signal</keyword>
<evidence type="ECO:0000313" key="3">
    <source>
        <dbReference type="EMBL" id="KAK8100105.1"/>
    </source>
</evidence>
<feature type="signal peptide" evidence="2">
    <location>
        <begin position="1"/>
        <end position="18"/>
    </location>
</feature>
<feature type="region of interest" description="Disordered" evidence="1">
    <location>
        <begin position="130"/>
        <end position="151"/>
    </location>
</feature>
<organism evidence="3 4">
    <name type="scientific">Apiospora kogelbergensis</name>
    <dbReference type="NCBI Taxonomy" id="1337665"/>
    <lineage>
        <taxon>Eukaryota</taxon>
        <taxon>Fungi</taxon>
        <taxon>Dikarya</taxon>
        <taxon>Ascomycota</taxon>
        <taxon>Pezizomycotina</taxon>
        <taxon>Sordariomycetes</taxon>
        <taxon>Xylariomycetidae</taxon>
        <taxon>Amphisphaeriales</taxon>
        <taxon>Apiosporaceae</taxon>
        <taxon>Apiospora</taxon>
    </lineage>
</organism>
<dbReference type="AlphaFoldDB" id="A0AAW0QA79"/>
<dbReference type="Proteomes" id="UP001392437">
    <property type="component" value="Unassembled WGS sequence"/>
</dbReference>
<dbReference type="EMBL" id="JAQQWP010000009">
    <property type="protein sequence ID" value="KAK8100105.1"/>
    <property type="molecule type" value="Genomic_DNA"/>
</dbReference>